<evidence type="ECO:0000256" key="1">
    <source>
        <dbReference type="SAM" id="Phobius"/>
    </source>
</evidence>
<organism evidence="2 3">
    <name type="scientific">Amycolatopsis rubida</name>
    <dbReference type="NCBI Taxonomy" id="112413"/>
    <lineage>
        <taxon>Bacteria</taxon>
        <taxon>Bacillati</taxon>
        <taxon>Actinomycetota</taxon>
        <taxon>Actinomycetes</taxon>
        <taxon>Pseudonocardiales</taxon>
        <taxon>Pseudonocardiaceae</taxon>
        <taxon>Amycolatopsis</taxon>
    </lineage>
</organism>
<evidence type="ECO:0000313" key="3">
    <source>
        <dbReference type="Proteomes" id="UP000199137"/>
    </source>
</evidence>
<keyword evidence="1" id="KW-0472">Membrane</keyword>
<feature type="transmembrane region" description="Helical" evidence="1">
    <location>
        <begin position="6"/>
        <end position="24"/>
    </location>
</feature>
<name>A0A1I5DW13_9PSEU</name>
<keyword evidence="1" id="KW-1133">Transmembrane helix</keyword>
<accession>A0A1I5DW13</accession>
<protein>
    <submittedName>
        <fullName evidence="2">Uncharacterized protein</fullName>
    </submittedName>
</protein>
<sequence>MVLVALMIETVVAVVVAGGLAAWARKRFAPQAVEATQNS</sequence>
<reference evidence="2 3" key="1">
    <citation type="submission" date="2016-10" db="EMBL/GenBank/DDBJ databases">
        <authorList>
            <person name="de Groot N.N."/>
        </authorList>
    </citation>
    <scope>NUCLEOTIDE SEQUENCE [LARGE SCALE GENOMIC DNA]</scope>
    <source>
        <strain evidence="2 3">DSM 44637</strain>
    </source>
</reference>
<dbReference type="Proteomes" id="UP000199137">
    <property type="component" value="Unassembled WGS sequence"/>
</dbReference>
<keyword evidence="1" id="KW-0812">Transmembrane</keyword>
<gene>
    <name evidence="2" type="ORF">SAMN05421854_101379</name>
</gene>
<dbReference type="AlphaFoldDB" id="A0A1I5DW13"/>
<evidence type="ECO:0000313" key="2">
    <source>
        <dbReference type="EMBL" id="SFO03455.1"/>
    </source>
</evidence>
<proteinExistence type="predicted"/>
<dbReference type="EMBL" id="FOWC01000001">
    <property type="protein sequence ID" value="SFO03455.1"/>
    <property type="molecule type" value="Genomic_DNA"/>
</dbReference>
<dbReference type="STRING" id="112413.SAMN05421854_101379"/>